<proteinExistence type="predicted"/>
<dbReference type="SMART" id="SM00060">
    <property type="entry name" value="FN3"/>
    <property type="match status" value="2"/>
</dbReference>
<keyword evidence="3" id="KW-0675">Receptor</keyword>
<sequence length="1024" mass="112040">MHEFTLLGVEILGDERWLRLVSDPLWVSDVLRPALGDSSSGGIIITRDEFSAITSLPPPRNATREMVGSLLERFNNTFIGWGNGTLEPQNGSNMVSYSAVQNFTRNVHTAHGLIGLGEEESFLDSYNDVIEQYNMIAGADEDEDEGVCAVVRIRIEQEIALTRDAFLARLEIENMEATELRRIEMTFLITDVGSGAVSTQLFVIGNETLTGALRDGDGGWILASSESGAAEWLIVPLSEAAPTENRNYDIGGSFSYVSSGENITIPLLPTRITVAPDPSLIIHYFWEKFVIGDNPFTDEREPSVPFALGVAIHNGGYGTAMNLRITSGQPEIIENEKGLFVTFKIIGTRIGGESVSPSLTVNFGDIEAMETKVARWLLISSLQGEFTNYSASFEYMNPLGDPRLSVLDELVIHDLIRNVVIYQEDENDGVLDFLVNDATDLFDIPDALYSSKTFTRYNVSEGAIESIIPQGSGSIEVLASSNFSGWVYFRFEDVGRVFTETKRSINFTKAVDGEVTRLPAENAWVAGEAQPSPDDADPFFLHIIDYLDEAGEVVYLLNPCVSDCATDEQEFEPIVPPVPPINVEVEAIGSTWIILSWEPVVTSSGVLIQLVLVSGGGTEYNVTVDSQRAKSNITNLDAGVMYSMRVVTVAEDGQMSFPSLPALTMTQISFDRPPENLVLESAGVSWIVVSWSLFPGDVLTSSQVILVSGGGTERNITLEGNGTSVNVTGLQSGTEYSFRVIAIASDGQTSTPSAVLTASTAGTLVPTEAFYDTVIGDPLFTVAVPEDQFMCYEIHGHAGKYFNLVSDTCTSVSALFTELPFDPRRNRMSEIGIYAVSTRNTCAKIHISLENCAGNLNSETVTSIYQQNGISVRQYLNRWRVSVPNCDSTQSLIMWIFCDSEPDMLRFRIARGNNLAPTSHGLLGQFWNIPIAAIVDGGEHFVVLFNSMSPHYRRIPAELAALTWDHTLAPCYYVGDSQGGPERSNDPRESVIEGSVAWYETSSLFGTSFFYSKFDESQCNTGGD</sequence>
<evidence type="ECO:0000259" key="2">
    <source>
        <dbReference type="PROSITE" id="PS50853"/>
    </source>
</evidence>
<feature type="domain" description="Fibronectin type-III" evidence="2">
    <location>
        <begin position="579"/>
        <end position="669"/>
    </location>
</feature>
<keyword evidence="4" id="KW-1185">Reference proteome</keyword>
<dbReference type="AlphaFoldDB" id="A0AA35QXW1"/>
<accession>A0AA35QXW1</accession>
<dbReference type="Proteomes" id="UP001174909">
    <property type="component" value="Unassembled WGS sequence"/>
</dbReference>
<dbReference type="PROSITE" id="PS50853">
    <property type="entry name" value="FN3"/>
    <property type="match status" value="2"/>
</dbReference>
<keyword evidence="1" id="KW-0677">Repeat</keyword>
<dbReference type="Gene3D" id="2.60.40.10">
    <property type="entry name" value="Immunoglobulins"/>
    <property type="match status" value="2"/>
</dbReference>
<protein>
    <submittedName>
        <fullName evidence="3">Receptor-type tyrosine-protein phosphatase eta</fullName>
    </submittedName>
</protein>
<evidence type="ECO:0000313" key="4">
    <source>
        <dbReference type="Proteomes" id="UP001174909"/>
    </source>
</evidence>
<reference evidence="3" key="1">
    <citation type="submission" date="2023-03" db="EMBL/GenBank/DDBJ databases">
        <authorList>
            <person name="Steffen K."/>
            <person name="Cardenas P."/>
        </authorList>
    </citation>
    <scope>NUCLEOTIDE SEQUENCE</scope>
</reference>
<dbReference type="PANTHER" id="PTHR46708">
    <property type="entry name" value="TENASCIN"/>
    <property type="match status" value="1"/>
</dbReference>
<dbReference type="InterPro" id="IPR036116">
    <property type="entry name" value="FN3_sf"/>
</dbReference>
<feature type="domain" description="Fibronectin type-III" evidence="2">
    <location>
        <begin position="673"/>
        <end position="763"/>
    </location>
</feature>
<dbReference type="PANTHER" id="PTHR46708:SF2">
    <property type="entry name" value="FIBRONECTIN TYPE-III DOMAIN-CONTAINING PROTEIN"/>
    <property type="match status" value="1"/>
</dbReference>
<gene>
    <name evidence="3" type="ORF">GBAR_LOCUS1539</name>
</gene>
<name>A0AA35QXW1_GEOBA</name>
<dbReference type="InterPro" id="IPR013783">
    <property type="entry name" value="Ig-like_fold"/>
</dbReference>
<evidence type="ECO:0000256" key="1">
    <source>
        <dbReference type="ARBA" id="ARBA00022737"/>
    </source>
</evidence>
<evidence type="ECO:0000313" key="3">
    <source>
        <dbReference type="EMBL" id="CAI7994746.1"/>
    </source>
</evidence>
<organism evidence="3 4">
    <name type="scientific">Geodia barretti</name>
    <name type="common">Barrett's horny sponge</name>
    <dbReference type="NCBI Taxonomy" id="519541"/>
    <lineage>
        <taxon>Eukaryota</taxon>
        <taxon>Metazoa</taxon>
        <taxon>Porifera</taxon>
        <taxon>Demospongiae</taxon>
        <taxon>Heteroscleromorpha</taxon>
        <taxon>Tetractinellida</taxon>
        <taxon>Astrophorina</taxon>
        <taxon>Geodiidae</taxon>
        <taxon>Geodia</taxon>
    </lineage>
</organism>
<dbReference type="EMBL" id="CASHTH010000227">
    <property type="protein sequence ID" value="CAI7994746.1"/>
    <property type="molecule type" value="Genomic_DNA"/>
</dbReference>
<comment type="caution">
    <text evidence="3">The sequence shown here is derived from an EMBL/GenBank/DDBJ whole genome shotgun (WGS) entry which is preliminary data.</text>
</comment>
<dbReference type="Pfam" id="PF00041">
    <property type="entry name" value="fn3"/>
    <property type="match status" value="2"/>
</dbReference>
<dbReference type="InterPro" id="IPR050991">
    <property type="entry name" value="ECM_Regulatory_Proteins"/>
</dbReference>
<dbReference type="SUPFAM" id="SSF49265">
    <property type="entry name" value="Fibronectin type III"/>
    <property type="match status" value="1"/>
</dbReference>
<dbReference type="CDD" id="cd00063">
    <property type="entry name" value="FN3"/>
    <property type="match status" value="2"/>
</dbReference>
<dbReference type="InterPro" id="IPR003961">
    <property type="entry name" value="FN3_dom"/>
</dbReference>